<name>A0A089NSC3_9HYPH</name>
<evidence type="ECO:0000313" key="2">
    <source>
        <dbReference type="Proteomes" id="UP000029492"/>
    </source>
</evidence>
<organism evidence="1 2">
    <name type="scientific">Methylobacterium oryzae CBMB20</name>
    <dbReference type="NCBI Taxonomy" id="693986"/>
    <lineage>
        <taxon>Bacteria</taxon>
        <taxon>Pseudomonadati</taxon>
        <taxon>Pseudomonadota</taxon>
        <taxon>Alphaproteobacteria</taxon>
        <taxon>Hyphomicrobiales</taxon>
        <taxon>Methylobacteriaceae</taxon>
        <taxon>Methylobacterium</taxon>
    </lineage>
</organism>
<gene>
    <name evidence="1" type="ORF">MOC_1008</name>
</gene>
<dbReference type="HOGENOM" id="CLU_1303688_0_0_5"/>
<sequence>MLEGFRAIIDGDEPPPPGARAPDAEELSRALQVLLKGQVIYAETQGIGRSYELARHYAPFFTDYFACLGYALTVSHRDQMVSLSPAADAPRHDIVSERLRKDETLVLLALRLLYEEGLRDHRAGTDGIVDCTTDEIVEKIRTVARNEPPEEGRLADILRLYAKRGGLRLGERDRVERVTPLSLLPGLTVLASDAWMERLRAWSEAGEA</sequence>
<keyword evidence="2" id="KW-1185">Reference proteome</keyword>
<protein>
    <submittedName>
        <fullName evidence="1">Protein of unassigned function</fullName>
    </submittedName>
</protein>
<dbReference type="KEGG" id="mor:MOC_1008"/>
<dbReference type="EMBL" id="CP003811">
    <property type="protein sequence ID" value="AIQ88763.1"/>
    <property type="molecule type" value="Genomic_DNA"/>
</dbReference>
<dbReference type="AlphaFoldDB" id="A0A089NSC3"/>
<dbReference type="RefSeq" id="WP_043345479.1">
    <property type="nucleotide sequence ID" value="NZ_CP003811.1"/>
</dbReference>
<dbReference type="Proteomes" id="UP000029492">
    <property type="component" value="Chromosome"/>
</dbReference>
<dbReference type="STRING" id="693986.MOC_1008"/>
<dbReference type="InterPro" id="IPR025449">
    <property type="entry name" value="JetB"/>
</dbReference>
<reference evidence="1 2" key="1">
    <citation type="journal article" date="2014" name="PLoS ONE">
        <title>Genome Information of Methylobacterium oryzae, a Plant-Probiotic Methylotroph in the Phyllosphere.</title>
        <authorList>
            <person name="Kwak M.J."/>
            <person name="Jeong H."/>
            <person name="Madhaiyan M."/>
            <person name="Lee Y."/>
            <person name="Sa T.M."/>
            <person name="Oh T.K."/>
            <person name="Kim J.F."/>
        </authorList>
    </citation>
    <scope>NUCLEOTIDE SEQUENCE [LARGE SCALE GENOMIC DNA]</scope>
    <source>
        <strain evidence="1 2">CBMB20</strain>
    </source>
</reference>
<accession>A0A089NSC3</accession>
<evidence type="ECO:0000313" key="1">
    <source>
        <dbReference type="EMBL" id="AIQ88763.1"/>
    </source>
</evidence>
<dbReference type="Pfam" id="PF13835">
    <property type="entry name" value="DUF4194"/>
    <property type="match status" value="1"/>
</dbReference>
<dbReference type="eggNOG" id="ENOG502Z86K">
    <property type="taxonomic scope" value="Bacteria"/>
</dbReference>
<proteinExistence type="predicted"/>